<dbReference type="EMBL" id="QYUJ01000014">
    <property type="protein sequence ID" value="RJF72188.1"/>
    <property type="molecule type" value="Genomic_DNA"/>
</dbReference>
<gene>
    <name evidence="2" type="ORF">D3875_12120</name>
</gene>
<proteinExistence type="predicted"/>
<accession>A0A418V7W2</accession>
<organism evidence="2 3">
    <name type="scientific">Deinococcus cavernae</name>
    <dbReference type="NCBI Taxonomy" id="2320857"/>
    <lineage>
        <taxon>Bacteria</taxon>
        <taxon>Thermotogati</taxon>
        <taxon>Deinococcota</taxon>
        <taxon>Deinococci</taxon>
        <taxon>Deinococcales</taxon>
        <taxon>Deinococcaceae</taxon>
        <taxon>Deinococcus</taxon>
    </lineage>
</organism>
<dbReference type="Pfam" id="PF00583">
    <property type="entry name" value="Acetyltransf_1"/>
    <property type="match status" value="1"/>
</dbReference>
<sequence length="260" mass="29061">MTIHETRESSTIHLECVQDGLSQGHLLIRQLEPKLWQVQEWKAPQHSAECMSEIIRALRALGLAEQAQFLSNNLNTPVNNLLEQAGWHVAKQKALVERSLLQPLPKVHVSFQWSSLEEVGSAEFIRVLLIASQGDPFQTSTPQTAEQDFAALVEYAGTRFDPSRWFIAAQDGQEVGVLLPQMYADRSDTGTLFYLGVCPEFRGRGLGRALHAEGLKQLQARGAANYQGSTDLRNEGMRHIFALNGCTEVRQQWFYEGAGT</sequence>
<dbReference type="GO" id="GO:0016747">
    <property type="term" value="F:acyltransferase activity, transferring groups other than amino-acyl groups"/>
    <property type="evidence" value="ECO:0007669"/>
    <property type="project" value="InterPro"/>
</dbReference>
<dbReference type="OrthoDB" id="4140682at2"/>
<reference evidence="2 3" key="1">
    <citation type="submission" date="2018-09" db="EMBL/GenBank/DDBJ databases">
        <authorList>
            <person name="Zhu H."/>
        </authorList>
    </citation>
    <scope>NUCLEOTIDE SEQUENCE [LARGE SCALE GENOMIC DNA]</scope>
    <source>
        <strain evidence="2 3">K2S05-167</strain>
    </source>
</reference>
<dbReference type="Gene3D" id="3.40.630.30">
    <property type="match status" value="1"/>
</dbReference>
<evidence type="ECO:0000313" key="2">
    <source>
        <dbReference type="EMBL" id="RJF72188.1"/>
    </source>
</evidence>
<dbReference type="RefSeq" id="WP_119764073.1">
    <property type="nucleotide sequence ID" value="NZ_QYUJ01000014.1"/>
</dbReference>
<name>A0A418V7W2_9DEIO</name>
<dbReference type="AlphaFoldDB" id="A0A418V7W2"/>
<dbReference type="InterPro" id="IPR016181">
    <property type="entry name" value="Acyl_CoA_acyltransferase"/>
</dbReference>
<dbReference type="Proteomes" id="UP000286287">
    <property type="component" value="Unassembled WGS sequence"/>
</dbReference>
<protein>
    <submittedName>
        <fullName evidence="2">GNAT family N-acetyltransferase</fullName>
    </submittedName>
</protein>
<keyword evidence="3" id="KW-1185">Reference proteome</keyword>
<dbReference type="SUPFAM" id="SSF55729">
    <property type="entry name" value="Acyl-CoA N-acyltransferases (Nat)"/>
    <property type="match status" value="1"/>
</dbReference>
<dbReference type="InterPro" id="IPR000182">
    <property type="entry name" value="GNAT_dom"/>
</dbReference>
<dbReference type="CDD" id="cd04301">
    <property type="entry name" value="NAT_SF"/>
    <property type="match status" value="1"/>
</dbReference>
<feature type="domain" description="N-acetyltransferase" evidence="1">
    <location>
        <begin position="114"/>
        <end position="260"/>
    </location>
</feature>
<keyword evidence="2" id="KW-0808">Transferase</keyword>
<comment type="caution">
    <text evidence="2">The sequence shown here is derived from an EMBL/GenBank/DDBJ whole genome shotgun (WGS) entry which is preliminary data.</text>
</comment>
<dbReference type="PROSITE" id="PS51186">
    <property type="entry name" value="GNAT"/>
    <property type="match status" value="1"/>
</dbReference>
<evidence type="ECO:0000259" key="1">
    <source>
        <dbReference type="PROSITE" id="PS51186"/>
    </source>
</evidence>
<evidence type="ECO:0000313" key="3">
    <source>
        <dbReference type="Proteomes" id="UP000286287"/>
    </source>
</evidence>